<evidence type="ECO:0000256" key="1">
    <source>
        <dbReference type="ARBA" id="ARBA00023015"/>
    </source>
</evidence>
<gene>
    <name evidence="5" type="ORF">KDK92_17235</name>
</gene>
<evidence type="ECO:0000256" key="3">
    <source>
        <dbReference type="ARBA" id="ARBA00023163"/>
    </source>
</evidence>
<evidence type="ECO:0000313" key="5">
    <source>
        <dbReference type="EMBL" id="MCM1991481.1"/>
    </source>
</evidence>
<comment type="caution">
    <text evidence="5">The sequence shown here is derived from an EMBL/GenBank/DDBJ whole genome shotgun (WGS) entry which is preliminary data.</text>
</comment>
<dbReference type="Proteomes" id="UP001056429">
    <property type="component" value="Unassembled WGS sequence"/>
</dbReference>
<evidence type="ECO:0000256" key="2">
    <source>
        <dbReference type="ARBA" id="ARBA00023125"/>
    </source>
</evidence>
<evidence type="ECO:0000313" key="6">
    <source>
        <dbReference type="Proteomes" id="UP001056429"/>
    </source>
</evidence>
<dbReference type="SMART" id="SM00418">
    <property type="entry name" value="HTH_ARSR"/>
    <property type="match status" value="1"/>
</dbReference>
<dbReference type="InterPro" id="IPR011991">
    <property type="entry name" value="ArsR-like_HTH"/>
</dbReference>
<dbReference type="InterPro" id="IPR036390">
    <property type="entry name" value="WH_DNA-bd_sf"/>
</dbReference>
<dbReference type="EMBL" id="JAGSOJ010000004">
    <property type="protein sequence ID" value="MCM1991481.1"/>
    <property type="molecule type" value="Genomic_DNA"/>
</dbReference>
<dbReference type="SUPFAM" id="SSF46785">
    <property type="entry name" value="Winged helix' DNA-binding domain"/>
    <property type="match status" value="1"/>
</dbReference>
<accession>A0A9J6P5T3</accession>
<sequence>MEIIIDRKLGKILDFINYPYCGRFYEELEKNQTFDELDIEVGGYEDILEDLNKKMMNYFEVIDKFYSMGFNPIVNLIGKDLLLESHSIEEYLNGALELDEETLKKNLLELLIRIIGKKEIFEDLIGENKHMDRDYMISKVKETSISSSMKWNIYCVIENPIKYVQEYVDFMKMLKPDFEELWVQAERELVEYEPGFTKKLEKNGMEFLNNITDEIFDIDNMNNTTVVVALSYIGGGSITMSEIDDKMILHWGYKVEEIFIKIKERKEFELEKRLRIVKTLGDKTKYKTLKLIADNPQICANDIVNELKLTGATVSYHINLLRSYKILKINKSNKKNSFEIDKNTLKDFLQGIIRDFELQYVVKND</sequence>
<dbReference type="Gene3D" id="1.10.10.10">
    <property type="entry name" value="Winged helix-like DNA-binding domain superfamily/Winged helix DNA-binding domain"/>
    <property type="match status" value="1"/>
</dbReference>
<reference evidence="5" key="2">
    <citation type="submission" date="2021-04" db="EMBL/GenBank/DDBJ databases">
        <authorList>
            <person name="Dong X."/>
        </authorList>
    </citation>
    <scope>NUCLEOTIDE SEQUENCE</scope>
    <source>
        <strain evidence="5">ZWT</strain>
    </source>
</reference>
<dbReference type="InterPro" id="IPR018334">
    <property type="entry name" value="ArsR_HTH"/>
</dbReference>
<feature type="domain" description="HTH arsR-type" evidence="4">
    <location>
        <begin position="265"/>
        <end position="360"/>
    </location>
</feature>
<protein>
    <submittedName>
        <fullName evidence="5">Winged helix-turn-helix transcriptional regulator</fullName>
    </submittedName>
</protein>
<keyword evidence="1" id="KW-0805">Transcription regulation</keyword>
<dbReference type="RefSeq" id="WP_250860601.1">
    <property type="nucleotide sequence ID" value="NZ_JAGSOJ010000004.1"/>
</dbReference>
<dbReference type="InterPro" id="IPR036388">
    <property type="entry name" value="WH-like_DNA-bd_sf"/>
</dbReference>
<keyword evidence="3" id="KW-0804">Transcription</keyword>
<dbReference type="AlphaFoldDB" id="A0A9J6P5T3"/>
<evidence type="ECO:0000259" key="4">
    <source>
        <dbReference type="PROSITE" id="PS50987"/>
    </source>
</evidence>
<reference evidence="5" key="1">
    <citation type="journal article" date="2021" name="mSystems">
        <title>Bacteria and Archaea Synergistically Convert Glycine Betaine to Biogenic Methane in the Formosa Cold Seep of the South China Sea.</title>
        <authorList>
            <person name="Li L."/>
            <person name="Zhang W."/>
            <person name="Zhang S."/>
            <person name="Song L."/>
            <person name="Sun Q."/>
            <person name="Zhang H."/>
            <person name="Xiang H."/>
            <person name="Dong X."/>
        </authorList>
    </citation>
    <scope>NUCLEOTIDE SEQUENCE</scope>
    <source>
        <strain evidence="5">ZWT</strain>
    </source>
</reference>
<dbReference type="GO" id="GO:0003700">
    <property type="term" value="F:DNA-binding transcription factor activity"/>
    <property type="evidence" value="ECO:0007669"/>
    <property type="project" value="InterPro"/>
</dbReference>
<proteinExistence type="predicted"/>
<name>A0A9J6P5T3_9CLOT</name>
<keyword evidence="2" id="KW-0238">DNA-binding</keyword>
<dbReference type="InterPro" id="IPR001845">
    <property type="entry name" value="HTH_ArsR_DNA-bd_dom"/>
</dbReference>
<dbReference type="GO" id="GO:0003677">
    <property type="term" value="F:DNA binding"/>
    <property type="evidence" value="ECO:0007669"/>
    <property type="project" value="UniProtKB-KW"/>
</dbReference>
<organism evidence="5 6">
    <name type="scientific">Oceanirhabdus seepicola</name>
    <dbReference type="NCBI Taxonomy" id="2828781"/>
    <lineage>
        <taxon>Bacteria</taxon>
        <taxon>Bacillati</taxon>
        <taxon>Bacillota</taxon>
        <taxon>Clostridia</taxon>
        <taxon>Eubacteriales</taxon>
        <taxon>Clostridiaceae</taxon>
        <taxon>Oceanirhabdus</taxon>
    </lineage>
</organism>
<dbReference type="PROSITE" id="PS50987">
    <property type="entry name" value="HTH_ARSR_2"/>
    <property type="match status" value="1"/>
</dbReference>
<keyword evidence="6" id="KW-1185">Reference proteome</keyword>
<dbReference type="CDD" id="cd00090">
    <property type="entry name" value="HTH_ARSR"/>
    <property type="match status" value="1"/>
</dbReference>
<dbReference type="PROSITE" id="PS00846">
    <property type="entry name" value="HTH_ARSR_1"/>
    <property type="match status" value="1"/>
</dbReference>
<dbReference type="Pfam" id="PF13412">
    <property type="entry name" value="HTH_24"/>
    <property type="match status" value="1"/>
</dbReference>